<evidence type="ECO:0000256" key="1">
    <source>
        <dbReference type="ARBA" id="ARBA00001946"/>
    </source>
</evidence>
<dbReference type="GO" id="GO:0016779">
    <property type="term" value="F:nucleotidyltransferase activity"/>
    <property type="evidence" value="ECO:0007669"/>
    <property type="project" value="UniProtKB-KW"/>
</dbReference>
<keyword evidence="4" id="KW-0548">Nucleotidyltransferase</keyword>
<feature type="domain" description="Polymerase nucleotidyl transferase" evidence="10">
    <location>
        <begin position="15"/>
        <end position="97"/>
    </location>
</feature>
<evidence type="ECO:0000256" key="3">
    <source>
        <dbReference type="ARBA" id="ARBA00022679"/>
    </source>
</evidence>
<dbReference type="InterPro" id="IPR002934">
    <property type="entry name" value="Polymerase_NTP_transf_dom"/>
</dbReference>
<keyword evidence="6" id="KW-0547">Nucleotide-binding</keyword>
<dbReference type="AlphaFoldDB" id="A0A0F5JRS8"/>
<dbReference type="SUPFAM" id="SSF81301">
    <property type="entry name" value="Nucleotidyltransferase"/>
    <property type="match status" value="1"/>
</dbReference>
<evidence type="ECO:0000313" key="12">
    <source>
        <dbReference type="Proteomes" id="UP000033035"/>
    </source>
</evidence>
<accession>A0A0F5JRS8</accession>
<dbReference type="PATRIC" id="fig|1203610.3.peg.312"/>
<evidence type="ECO:0000256" key="5">
    <source>
        <dbReference type="ARBA" id="ARBA00022723"/>
    </source>
</evidence>
<evidence type="ECO:0000256" key="8">
    <source>
        <dbReference type="ARBA" id="ARBA00022842"/>
    </source>
</evidence>
<keyword evidence="12" id="KW-1185">Reference proteome</keyword>
<dbReference type="Proteomes" id="UP000033035">
    <property type="component" value="Unassembled WGS sequence"/>
</dbReference>
<evidence type="ECO:0000256" key="9">
    <source>
        <dbReference type="ARBA" id="ARBA00038276"/>
    </source>
</evidence>
<sequence>MLKKEDYIRQLTACKQQLMQKFGLRSIRLFGSVARGDNHEGSDLDVCVETETPNPFLLMDLKEELENMFKHSVDIVRYRERMNPYLRQQIEKEGIYV</sequence>
<dbReference type="InterPro" id="IPR043519">
    <property type="entry name" value="NT_sf"/>
</dbReference>
<comment type="caution">
    <text evidence="11">The sequence shown here is derived from an EMBL/GenBank/DDBJ whole genome shotgun (WGS) entry which is preliminary data.</text>
</comment>
<dbReference type="Pfam" id="PF01909">
    <property type="entry name" value="NTP_transf_2"/>
    <property type="match status" value="1"/>
</dbReference>
<dbReference type="EMBL" id="AQHW01000002">
    <property type="protein sequence ID" value="KKB60414.1"/>
    <property type="molecule type" value="Genomic_DNA"/>
</dbReference>
<dbReference type="RefSeq" id="WP_028727642.1">
    <property type="nucleotide sequence ID" value="NZ_AUAE01000017.1"/>
</dbReference>
<evidence type="ECO:0000256" key="2">
    <source>
        <dbReference type="ARBA" id="ARBA00022649"/>
    </source>
</evidence>
<evidence type="ECO:0000313" key="11">
    <source>
        <dbReference type="EMBL" id="KKB60414.1"/>
    </source>
</evidence>
<dbReference type="GO" id="GO:0005524">
    <property type="term" value="F:ATP binding"/>
    <property type="evidence" value="ECO:0007669"/>
    <property type="project" value="UniProtKB-KW"/>
</dbReference>
<dbReference type="PANTHER" id="PTHR33571:SF14">
    <property type="entry name" value="PROTEIN ADENYLYLTRANSFERASE MJ0435-RELATED"/>
    <property type="match status" value="1"/>
</dbReference>
<reference evidence="11 12" key="1">
    <citation type="submission" date="2013-04" db="EMBL/GenBank/DDBJ databases">
        <title>The Genome Sequence of Parabacteroides gordonii DSM 23371.</title>
        <authorList>
            <consortium name="The Broad Institute Genomics Platform"/>
            <person name="Earl A."/>
            <person name="Ward D."/>
            <person name="Feldgarden M."/>
            <person name="Gevers D."/>
            <person name="Martens E."/>
            <person name="Sakamoto M."/>
            <person name="Benno Y."/>
            <person name="Suzuki N."/>
            <person name="Matsunaga N."/>
            <person name="Koshihara K."/>
            <person name="Seki M."/>
            <person name="Komiya H."/>
            <person name="Walker B."/>
            <person name="Young S."/>
            <person name="Zeng Q."/>
            <person name="Gargeya S."/>
            <person name="Fitzgerald M."/>
            <person name="Haas B."/>
            <person name="Abouelleil A."/>
            <person name="Allen A.W."/>
            <person name="Alvarado L."/>
            <person name="Arachchi H.M."/>
            <person name="Berlin A.M."/>
            <person name="Chapman S.B."/>
            <person name="Gainer-Dewar J."/>
            <person name="Goldberg J."/>
            <person name="Griggs A."/>
            <person name="Gujja S."/>
            <person name="Hansen M."/>
            <person name="Howarth C."/>
            <person name="Imamovic A."/>
            <person name="Ireland A."/>
            <person name="Larimer J."/>
            <person name="McCowan C."/>
            <person name="Murphy C."/>
            <person name="Pearson M."/>
            <person name="Poon T.W."/>
            <person name="Priest M."/>
            <person name="Roberts A."/>
            <person name="Saif S."/>
            <person name="Shea T."/>
            <person name="Sisk P."/>
            <person name="Sykes S."/>
            <person name="Wortman J."/>
            <person name="Nusbaum C."/>
            <person name="Birren B."/>
        </authorList>
    </citation>
    <scope>NUCLEOTIDE SEQUENCE [LARGE SCALE GENOMIC DNA]</scope>
    <source>
        <strain evidence="11 12">MS-1</strain>
    </source>
</reference>
<dbReference type="GO" id="GO:0046872">
    <property type="term" value="F:metal ion binding"/>
    <property type="evidence" value="ECO:0007669"/>
    <property type="project" value="UniProtKB-KW"/>
</dbReference>
<evidence type="ECO:0000256" key="7">
    <source>
        <dbReference type="ARBA" id="ARBA00022840"/>
    </source>
</evidence>
<keyword evidence="5" id="KW-0479">Metal-binding</keyword>
<comment type="cofactor">
    <cofactor evidence="1">
        <name>Mg(2+)</name>
        <dbReference type="ChEBI" id="CHEBI:18420"/>
    </cofactor>
</comment>
<keyword evidence="3" id="KW-0808">Transferase</keyword>
<comment type="similarity">
    <text evidence="9">Belongs to the MntA antitoxin family.</text>
</comment>
<dbReference type="Gene3D" id="3.30.460.10">
    <property type="entry name" value="Beta Polymerase, domain 2"/>
    <property type="match status" value="1"/>
</dbReference>
<dbReference type="CDD" id="cd05403">
    <property type="entry name" value="NT_KNTase_like"/>
    <property type="match status" value="1"/>
</dbReference>
<evidence type="ECO:0000256" key="6">
    <source>
        <dbReference type="ARBA" id="ARBA00022741"/>
    </source>
</evidence>
<name>A0A0F5JRS8_9BACT</name>
<dbReference type="STRING" id="1203610.HMPREF1536_00294"/>
<proteinExistence type="inferred from homology"/>
<organism evidence="11 12">
    <name type="scientific">Parabacteroides gordonii MS-1 = DSM 23371</name>
    <dbReference type="NCBI Taxonomy" id="1203610"/>
    <lineage>
        <taxon>Bacteria</taxon>
        <taxon>Pseudomonadati</taxon>
        <taxon>Bacteroidota</taxon>
        <taxon>Bacteroidia</taxon>
        <taxon>Bacteroidales</taxon>
        <taxon>Tannerellaceae</taxon>
        <taxon>Parabacteroides</taxon>
    </lineage>
</organism>
<keyword evidence="8" id="KW-0460">Magnesium</keyword>
<keyword evidence="2" id="KW-1277">Toxin-antitoxin system</keyword>
<dbReference type="HOGENOM" id="CLU_130257_10_3_10"/>
<keyword evidence="7" id="KW-0067">ATP-binding</keyword>
<evidence type="ECO:0000256" key="4">
    <source>
        <dbReference type="ARBA" id="ARBA00022695"/>
    </source>
</evidence>
<protein>
    <recommendedName>
        <fullName evidence="10">Polymerase nucleotidyl transferase domain-containing protein</fullName>
    </recommendedName>
</protein>
<dbReference type="PANTHER" id="PTHR33571">
    <property type="entry name" value="SSL8005 PROTEIN"/>
    <property type="match status" value="1"/>
</dbReference>
<evidence type="ECO:0000259" key="10">
    <source>
        <dbReference type="Pfam" id="PF01909"/>
    </source>
</evidence>
<gene>
    <name evidence="11" type="ORF">HMPREF1536_00294</name>
</gene>
<dbReference type="InterPro" id="IPR052038">
    <property type="entry name" value="Type-VII_TA_antitoxin"/>
</dbReference>